<sequence length="104" mass="12107">MFLIHFATVMPDALILITFTLGFRRGCSFTELKTKSDSTIHLEKFHVETCFITLSKRRDHALLVRGRPARSNDDHVMFLHFPCNFSARVYTCLSRVPEEDQARF</sequence>
<reference evidence="1 2" key="1">
    <citation type="submission" date="2019-02" db="EMBL/GenBank/DDBJ databases">
        <title>Deep-cultivation of Planctomycetes and their phenomic and genomic characterization uncovers novel biology.</title>
        <authorList>
            <person name="Wiegand S."/>
            <person name="Jogler M."/>
            <person name="Boedeker C."/>
            <person name="Pinto D."/>
            <person name="Vollmers J."/>
            <person name="Rivas-Marin E."/>
            <person name="Kohn T."/>
            <person name="Peeters S.H."/>
            <person name="Heuer A."/>
            <person name="Rast P."/>
            <person name="Oberbeckmann S."/>
            <person name="Bunk B."/>
            <person name="Jeske O."/>
            <person name="Meyerdierks A."/>
            <person name="Storesund J.E."/>
            <person name="Kallscheuer N."/>
            <person name="Luecker S."/>
            <person name="Lage O.M."/>
            <person name="Pohl T."/>
            <person name="Merkel B.J."/>
            <person name="Hornburger P."/>
            <person name="Mueller R.-W."/>
            <person name="Bruemmer F."/>
            <person name="Labrenz M."/>
            <person name="Spormann A.M."/>
            <person name="Op den Camp H."/>
            <person name="Overmann J."/>
            <person name="Amann R."/>
            <person name="Jetten M.S.M."/>
            <person name="Mascher T."/>
            <person name="Medema M.H."/>
            <person name="Devos D.P."/>
            <person name="Kaster A.-K."/>
            <person name="Ovreas L."/>
            <person name="Rohde M."/>
            <person name="Galperin M.Y."/>
            <person name="Jogler C."/>
        </authorList>
    </citation>
    <scope>NUCLEOTIDE SEQUENCE [LARGE SCALE GENOMIC DNA]</scope>
    <source>
        <strain evidence="1 2">Mal48</strain>
    </source>
</reference>
<accession>A0A517QL60</accession>
<gene>
    <name evidence="1" type="ORF">Mal48_16080</name>
</gene>
<dbReference type="KEGG" id="tpol:Mal48_16080"/>
<evidence type="ECO:0000313" key="1">
    <source>
        <dbReference type="EMBL" id="QDT32363.1"/>
    </source>
</evidence>
<dbReference type="EMBL" id="CP036267">
    <property type="protein sequence ID" value="QDT32363.1"/>
    <property type="molecule type" value="Genomic_DNA"/>
</dbReference>
<proteinExistence type="predicted"/>
<keyword evidence="2" id="KW-1185">Reference proteome</keyword>
<protein>
    <submittedName>
        <fullName evidence="1">Uncharacterized protein</fullName>
    </submittedName>
</protein>
<name>A0A517QL60_9PLAN</name>
<dbReference type="Proteomes" id="UP000315724">
    <property type="component" value="Chromosome"/>
</dbReference>
<organism evidence="1 2">
    <name type="scientific">Thalassoglobus polymorphus</name>
    <dbReference type="NCBI Taxonomy" id="2527994"/>
    <lineage>
        <taxon>Bacteria</taxon>
        <taxon>Pseudomonadati</taxon>
        <taxon>Planctomycetota</taxon>
        <taxon>Planctomycetia</taxon>
        <taxon>Planctomycetales</taxon>
        <taxon>Planctomycetaceae</taxon>
        <taxon>Thalassoglobus</taxon>
    </lineage>
</organism>
<dbReference type="AlphaFoldDB" id="A0A517QL60"/>
<evidence type="ECO:0000313" key="2">
    <source>
        <dbReference type="Proteomes" id="UP000315724"/>
    </source>
</evidence>